<dbReference type="Gene3D" id="2.30.39.10">
    <property type="entry name" value="Alpha-1-antitrypsin, domain 1"/>
    <property type="match status" value="1"/>
</dbReference>
<evidence type="ECO:0000256" key="2">
    <source>
        <dbReference type="RuleBase" id="RU000411"/>
    </source>
</evidence>
<evidence type="ECO:0000313" key="5">
    <source>
        <dbReference type="EMBL" id="KAK7489314.1"/>
    </source>
</evidence>
<dbReference type="PANTHER" id="PTHR11461">
    <property type="entry name" value="SERINE PROTEASE INHIBITOR, SERPIN"/>
    <property type="match status" value="1"/>
</dbReference>
<dbReference type="InterPro" id="IPR023795">
    <property type="entry name" value="Serpin_CS"/>
</dbReference>
<dbReference type="Proteomes" id="UP001519460">
    <property type="component" value="Unassembled WGS sequence"/>
</dbReference>
<dbReference type="SMART" id="SM00093">
    <property type="entry name" value="SERPIN"/>
    <property type="match status" value="1"/>
</dbReference>
<dbReference type="PROSITE" id="PS00284">
    <property type="entry name" value="SERPIN"/>
    <property type="match status" value="2"/>
</dbReference>
<protein>
    <recommendedName>
        <fullName evidence="4">Serpin domain-containing protein</fullName>
    </recommendedName>
</protein>
<dbReference type="InterPro" id="IPR036186">
    <property type="entry name" value="Serpin_sf"/>
</dbReference>
<dbReference type="PANTHER" id="PTHR11461:SF211">
    <property type="entry name" value="GH10112P-RELATED"/>
    <property type="match status" value="1"/>
</dbReference>
<feature type="signal peptide" evidence="3">
    <location>
        <begin position="1"/>
        <end position="22"/>
    </location>
</feature>
<dbReference type="InterPro" id="IPR000215">
    <property type="entry name" value="Serpin_fam"/>
</dbReference>
<dbReference type="CDD" id="cd00172">
    <property type="entry name" value="serpin"/>
    <property type="match status" value="1"/>
</dbReference>
<comment type="similarity">
    <text evidence="1 2">Belongs to the serpin family.</text>
</comment>
<reference evidence="5 6" key="1">
    <citation type="journal article" date="2023" name="Sci. Data">
        <title>Genome assembly of the Korean intertidal mud-creeper Batillaria attramentaria.</title>
        <authorList>
            <person name="Patra A.K."/>
            <person name="Ho P.T."/>
            <person name="Jun S."/>
            <person name="Lee S.J."/>
            <person name="Kim Y."/>
            <person name="Won Y.J."/>
        </authorList>
    </citation>
    <scope>NUCLEOTIDE SEQUENCE [LARGE SCALE GENOMIC DNA]</scope>
    <source>
        <strain evidence="5">Wonlab-2016</strain>
    </source>
</reference>
<keyword evidence="6" id="KW-1185">Reference proteome</keyword>
<dbReference type="Gene3D" id="3.30.497.10">
    <property type="entry name" value="Antithrombin, subunit I, domain 2"/>
    <property type="match status" value="2"/>
</dbReference>
<evidence type="ECO:0000256" key="1">
    <source>
        <dbReference type="ARBA" id="ARBA00009500"/>
    </source>
</evidence>
<dbReference type="SUPFAM" id="SSF56574">
    <property type="entry name" value="Serpins"/>
    <property type="match status" value="2"/>
</dbReference>
<dbReference type="Pfam" id="PF00079">
    <property type="entry name" value="Serpin"/>
    <property type="match status" value="2"/>
</dbReference>
<dbReference type="EMBL" id="JACVVK020000139">
    <property type="protein sequence ID" value="KAK7489314.1"/>
    <property type="molecule type" value="Genomic_DNA"/>
</dbReference>
<dbReference type="InterPro" id="IPR042178">
    <property type="entry name" value="Serpin_sf_1"/>
</dbReference>
<dbReference type="AlphaFoldDB" id="A0ABD0KQ81"/>
<evidence type="ECO:0000256" key="3">
    <source>
        <dbReference type="SAM" id="SignalP"/>
    </source>
</evidence>
<name>A0ABD0KQ81_9CAEN</name>
<proteinExistence type="inferred from homology"/>
<evidence type="ECO:0000313" key="6">
    <source>
        <dbReference type="Proteomes" id="UP001519460"/>
    </source>
</evidence>
<dbReference type="InterPro" id="IPR023796">
    <property type="entry name" value="Serpin_dom"/>
</dbReference>
<dbReference type="InterPro" id="IPR042185">
    <property type="entry name" value="Serpin_sf_2"/>
</dbReference>
<evidence type="ECO:0000259" key="4">
    <source>
        <dbReference type="SMART" id="SM00093"/>
    </source>
</evidence>
<keyword evidence="3" id="KW-0732">Signal</keyword>
<feature type="chain" id="PRO_5044742929" description="Serpin domain-containing protein" evidence="3">
    <location>
        <begin position="23"/>
        <end position="511"/>
    </location>
</feature>
<organism evidence="5 6">
    <name type="scientific">Batillaria attramentaria</name>
    <dbReference type="NCBI Taxonomy" id="370345"/>
    <lineage>
        <taxon>Eukaryota</taxon>
        <taxon>Metazoa</taxon>
        <taxon>Spiralia</taxon>
        <taxon>Lophotrochozoa</taxon>
        <taxon>Mollusca</taxon>
        <taxon>Gastropoda</taxon>
        <taxon>Caenogastropoda</taxon>
        <taxon>Sorbeoconcha</taxon>
        <taxon>Cerithioidea</taxon>
        <taxon>Batillariidae</taxon>
        <taxon>Batillaria</taxon>
    </lineage>
</organism>
<gene>
    <name evidence="5" type="ORF">BaRGS_00019422</name>
</gene>
<feature type="domain" description="Serpin" evidence="4">
    <location>
        <begin position="50"/>
        <end position="410"/>
    </location>
</feature>
<comment type="caution">
    <text evidence="5">The sequence shown here is derived from an EMBL/GenBank/DDBJ whole genome shotgun (WGS) entry which is preliminary data.</text>
</comment>
<accession>A0ABD0KQ81</accession>
<sequence>MVRLSLVAAIFVCFLFVNDGLAQSDRRQSWRDKQRRRLDELSRATSWFGVDLFRRLASSSDDNLIFSPLSVYTALSMTLLGTHGDTKRQLKTVLSFRRGQGVHRALHAIFASFPTSPDANVTLRVANAAYYDAAQVTLADRFLRAVRRSYGASPRPFQRPEPETAINEWVSCATGGMIPDFLDAGAITPDTVLMLLNAVYFQGTWEEIFDERATREANFTTFGGATVRVPMMNLDSQFSVKDVAELEARVLELPYREGRFSLFVILPNAVDGLRDVEGRLTSQVLEEALSNMPQRYRYDVSIPKFKMSTKKTLNDILKSLGLTLLFDPQNADLSRMVSDSTSGMNLYVDKVQHEAVIEVNERGTKAAAVTSVGVSVVSLPPQFRANHPFLVVLRDKTAKMNIFMGRLNDPSSSSHWRHDVISTPVLCKLTFPGGTSRQLIASQLEIPQVYFRQPVNERGTKASAVTSVGATVLSLPPQFRANHPFLVVLRDKTAKMNIFIGRLSDPTTDMV</sequence>